<evidence type="ECO:0000313" key="13">
    <source>
        <dbReference type="Proteomes" id="UP000321057"/>
    </source>
</evidence>
<gene>
    <name evidence="11" type="primary">cdr</name>
    <name evidence="11" type="ORF">NCTC12195_01745</name>
    <name evidence="10" type="ORF">SGA02_05240</name>
</gene>
<evidence type="ECO:0000256" key="4">
    <source>
        <dbReference type="ARBA" id="ARBA00022827"/>
    </source>
</evidence>
<proteinExistence type="inferred from homology"/>
<name>A0A0D0SKK8_STAGA</name>
<dbReference type="GO" id="GO:0050451">
    <property type="term" value="F:CoA-disulfide reductase (NADPH) activity"/>
    <property type="evidence" value="ECO:0007669"/>
    <property type="project" value="UniProtKB-EC"/>
</dbReference>
<dbReference type="InterPro" id="IPR036188">
    <property type="entry name" value="FAD/NAD-bd_sf"/>
</dbReference>
<evidence type="ECO:0000256" key="2">
    <source>
        <dbReference type="ARBA" id="ARBA00009130"/>
    </source>
</evidence>
<dbReference type="EMBL" id="BKAX01000001">
    <property type="protein sequence ID" value="GEQ04696.1"/>
    <property type="molecule type" value="Genomic_DNA"/>
</dbReference>
<organism evidence="11 12">
    <name type="scientific">Staphylococcus gallinarum</name>
    <dbReference type="NCBI Taxonomy" id="1293"/>
    <lineage>
        <taxon>Bacteria</taxon>
        <taxon>Bacillati</taxon>
        <taxon>Bacillota</taxon>
        <taxon>Bacilli</taxon>
        <taxon>Bacillales</taxon>
        <taxon>Staphylococcaceae</taxon>
        <taxon>Staphylococcus</taxon>
    </lineage>
</organism>
<sequence length="440" mass="49605">MSKIVVVGAVAGGATVASQIRRLDKESEIIVFEKDRDMSFANCALPYYIGNVVTSRDLVLEATPEQFYDSKQITVKPYHEVTAVDTAENKVIVYDKKAEQSYTVEYDKLVLSPGCSANHLNLNSPIAFTLRNMEDTDAIYQFIEHHQVQNALVIGAGYISLEILDNLYERNIQPMLIHRSEHINKLMDSDMNEPIIEEMDRRGIPYRLNEEVVKVEGNEVHFKSGAVKTFDLIIEGVGVKPNSAFLQSSSIHLDEHGYIPVNNKFETNIPNVYALGDIITSHYRHVDLPAHVPLAWGAHRAASIIAEQLAGNKKILFKGYLGSNIVKFFDYTFASVGVSPSELTHFNYKMVEVYQNDHAGYYPNNHKLHLRVYFDSNTRQILRAAAVGKSGVDKRIDVLSMAMMHQSTIDDLTDFEVAYAPPYSRPKDIINMIGYKARNL</sequence>
<dbReference type="AlphaFoldDB" id="A0A0D0SKK8"/>
<comment type="cofactor">
    <cofactor evidence="1">
        <name>FAD</name>
        <dbReference type="ChEBI" id="CHEBI:57692"/>
    </cofactor>
</comment>
<dbReference type="Gene3D" id="3.50.50.60">
    <property type="entry name" value="FAD/NAD(P)-binding domain"/>
    <property type="match status" value="3"/>
</dbReference>
<dbReference type="InterPro" id="IPR017758">
    <property type="entry name" value="CoA_disulphide_reductase"/>
</dbReference>
<dbReference type="PANTHER" id="PTHR43429">
    <property type="entry name" value="PYRIDINE NUCLEOTIDE-DISULFIDE OXIDOREDUCTASE DOMAIN-CONTAINING"/>
    <property type="match status" value="1"/>
</dbReference>
<evidence type="ECO:0000256" key="5">
    <source>
        <dbReference type="ARBA" id="ARBA00022857"/>
    </source>
</evidence>
<dbReference type="EC" id="1.8.1.14" evidence="11"/>
<protein>
    <submittedName>
        <fullName evidence="11">Coenzyme A disulfide reductase</fullName>
        <ecNumber evidence="11">1.8.1.14</ecNumber>
    </submittedName>
</protein>
<keyword evidence="6 11" id="KW-0560">Oxidoreductase</keyword>
<evidence type="ECO:0000256" key="6">
    <source>
        <dbReference type="ARBA" id="ARBA00023002"/>
    </source>
</evidence>
<evidence type="ECO:0000313" key="12">
    <source>
        <dbReference type="Proteomes" id="UP000255277"/>
    </source>
</evidence>
<dbReference type="STRING" id="1293.SH09_11535"/>
<evidence type="ECO:0000256" key="3">
    <source>
        <dbReference type="ARBA" id="ARBA00022630"/>
    </source>
</evidence>
<keyword evidence="7" id="KW-0676">Redox-active center</keyword>
<keyword evidence="4" id="KW-0274">FAD</keyword>
<dbReference type="Proteomes" id="UP000321057">
    <property type="component" value="Unassembled WGS sequence"/>
</dbReference>
<evidence type="ECO:0000256" key="7">
    <source>
        <dbReference type="ARBA" id="ARBA00023284"/>
    </source>
</evidence>
<keyword evidence="13" id="KW-1185">Reference proteome</keyword>
<dbReference type="GO" id="GO:0050660">
    <property type="term" value="F:flavin adenine dinucleotide binding"/>
    <property type="evidence" value="ECO:0007669"/>
    <property type="project" value="InterPro"/>
</dbReference>
<dbReference type="Pfam" id="PF07992">
    <property type="entry name" value="Pyr_redox_2"/>
    <property type="match status" value="1"/>
</dbReference>
<dbReference type="OrthoDB" id="9802028at2"/>
<dbReference type="GO" id="GO:0003756">
    <property type="term" value="F:protein disulfide isomerase activity"/>
    <property type="evidence" value="ECO:0007669"/>
    <property type="project" value="InterPro"/>
</dbReference>
<dbReference type="Pfam" id="PF02852">
    <property type="entry name" value="Pyr_redox_dim"/>
    <property type="match status" value="1"/>
</dbReference>
<dbReference type="SUPFAM" id="SSF55424">
    <property type="entry name" value="FAD/NAD-linked reductases, dimerisation (C-terminal) domain"/>
    <property type="match status" value="1"/>
</dbReference>
<keyword evidence="3" id="KW-0285">Flavoprotein</keyword>
<dbReference type="InterPro" id="IPR023753">
    <property type="entry name" value="FAD/NAD-binding_dom"/>
</dbReference>
<feature type="domain" description="Pyridine nucleotide-disulphide oxidoreductase dimerisation" evidence="8">
    <location>
        <begin position="326"/>
        <end position="424"/>
    </location>
</feature>
<evidence type="ECO:0000259" key="9">
    <source>
        <dbReference type="Pfam" id="PF07992"/>
    </source>
</evidence>
<dbReference type="RefSeq" id="WP_042739797.1">
    <property type="nucleotide sequence ID" value="NZ_BKAX01000001.1"/>
</dbReference>
<reference evidence="11 12" key="1">
    <citation type="submission" date="2018-06" db="EMBL/GenBank/DDBJ databases">
        <authorList>
            <consortium name="Pathogen Informatics"/>
            <person name="Doyle S."/>
        </authorList>
    </citation>
    <scope>NUCLEOTIDE SEQUENCE [LARGE SCALE GENOMIC DNA]</scope>
    <source>
        <strain evidence="11 12">NCTC12195</strain>
    </source>
</reference>
<evidence type="ECO:0000313" key="11">
    <source>
        <dbReference type="EMBL" id="SUM32303.1"/>
    </source>
</evidence>
<dbReference type="InterPro" id="IPR004099">
    <property type="entry name" value="Pyr_nucl-diS_OxRdtase_dimer"/>
</dbReference>
<reference evidence="10 13" key="2">
    <citation type="submission" date="2019-07" db="EMBL/GenBank/DDBJ databases">
        <title>Whole genome shotgun sequence of Staphylococcus gallinarum NBRC 109767.</title>
        <authorList>
            <person name="Hosoyama A."/>
            <person name="Uohara A."/>
            <person name="Ohji S."/>
            <person name="Ichikawa N."/>
        </authorList>
    </citation>
    <scope>NUCLEOTIDE SEQUENCE [LARGE SCALE GENOMIC DNA]</scope>
    <source>
        <strain evidence="10 13">NBRC 109767</strain>
    </source>
</reference>
<dbReference type="NCBIfam" id="TIGR03385">
    <property type="entry name" value="CoA_CoA_reduc"/>
    <property type="match status" value="1"/>
</dbReference>
<dbReference type="PRINTS" id="PR00368">
    <property type="entry name" value="FADPNR"/>
</dbReference>
<dbReference type="InterPro" id="IPR016156">
    <property type="entry name" value="FAD/NAD-linked_Rdtase_dimer_sf"/>
</dbReference>
<feature type="domain" description="FAD/NAD(P)-binding" evidence="9">
    <location>
        <begin position="3"/>
        <end position="285"/>
    </location>
</feature>
<evidence type="ECO:0000259" key="8">
    <source>
        <dbReference type="Pfam" id="PF02852"/>
    </source>
</evidence>
<keyword evidence="5" id="KW-0521">NADP</keyword>
<accession>A0A0D0SKK8</accession>
<dbReference type="InterPro" id="IPR050260">
    <property type="entry name" value="FAD-bd_OxRdtase"/>
</dbReference>
<dbReference type="SUPFAM" id="SSF51905">
    <property type="entry name" value="FAD/NAD(P)-binding domain"/>
    <property type="match status" value="1"/>
</dbReference>
<evidence type="ECO:0000313" key="10">
    <source>
        <dbReference type="EMBL" id="GEQ04696.1"/>
    </source>
</evidence>
<dbReference type="PRINTS" id="PR00469">
    <property type="entry name" value="PNDRDTASEII"/>
</dbReference>
<dbReference type="Proteomes" id="UP000255277">
    <property type="component" value="Unassembled WGS sequence"/>
</dbReference>
<dbReference type="PANTHER" id="PTHR43429:SF1">
    <property type="entry name" value="NAD(P)H SULFUR OXIDOREDUCTASE (COA-DEPENDENT)"/>
    <property type="match status" value="1"/>
</dbReference>
<dbReference type="GO" id="GO:0050661">
    <property type="term" value="F:NADP binding"/>
    <property type="evidence" value="ECO:0007669"/>
    <property type="project" value="InterPro"/>
</dbReference>
<dbReference type="EMBL" id="UHDK01000001">
    <property type="protein sequence ID" value="SUM32303.1"/>
    <property type="molecule type" value="Genomic_DNA"/>
</dbReference>
<evidence type="ECO:0000256" key="1">
    <source>
        <dbReference type="ARBA" id="ARBA00001974"/>
    </source>
</evidence>
<dbReference type="NCBIfam" id="NF010037">
    <property type="entry name" value="PRK13512.1"/>
    <property type="match status" value="1"/>
</dbReference>
<comment type="similarity">
    <text evidence="2">Belongs to the class-III pyridine nucleotide-disulfide oxidoreductase family.</text>
</comment>